<organism evidence="1 2">
    <name type="scientific">Amphibiibacter pelophylacis</name>
    <dbReference type="NCBI Taxonomy" id="1799477"/>
    <lineage>
        <taxon>Bacteria</taxon>
        <taxon>Pseudomonadati</taxon>
        <taxon>Pseudomonadota</taxon>
        <taxon>Betaproteobacteria</taxon>
        <taxon>Burkholderiales</taxon>
        <taxon>Sphaerotilaceae</taxon>
        <taxon>Amphibiibacter</taxon>
    </lineage>
</organism>
<accession>A0ACC6P022</accession>
<gene>
    <name evidence="1" type="ORF">RV045_03700</name>
</gene>
<dbReference type="EMBL" id="JAWDIE010000004">
    <property type="protein sequence ID" value="MEJ7137535.1"/>
    <property type="molecule type" value="Genomic_DNA"/>
</dbReference>
<name>A0ACC6P022_9BURK</name>
<evidence type="ECO:0000313" key="1">
    <source>
        <dbReference type="EMBL" id="MEJ7137535.1"/>
    </source>
</evidence>
<protein>
    <submittedName>
        <fullName evidence="1">Uncharacterized protein</fullName>
    </submittedName>
</protein>
<reference evidence="1" key="1">
    <citation type="submission" date="2023-10" db="EMBL/GenBank/DDBJ databases">
        <title>Amphibacter perezi, gen. nov., sp. nov. a novel taxa of the family Comamonadaceae, class Betaproteobacteria isolated from the skin microbiota of Pelophylax perezi from different populations.</title>
        <authorList>
            <person name="Costa S."/>
            <person name="Proenca D.N."/>
            <person name="Lopes I."/>
            <person name="Morais P.V."/>
        </authorList>
    </citation>
    <scope>NUCLEOTIDE SEQUENCE</scope>
    <source>
        <strain evidence="1">SL12-8</strain>
    </source>
</reference>
<proteinExistence type="predicted"/>
<keyword evidence="2" id="KW-1185">Reference proteome</keyword>
<evidence type="ECO:0000313" key="2">
    <source>
        <dbReference type="Proteomes" id="UP001364695"/>
    </source>
</evidence>
<sequence>MPYLPRTATPLALCAALLLAAAPAAQACSGHTVSDAVAEFVKSKGASKVPPFRTARVDLNRDGRPDAVVLLGGRDWCGSGGCTLLVFRGSAHEFHLVGDTSVADTPVRLAKTRSKGWSSLIVHSKGSGEVLLNFDGRSYPDNASVQPKAGSAALKQSRTLLR</sequence>
<comment type="caution">
    <text evidence="1">The sequence shown here is derived from an EMBL/GenBank/DDBJ whole genome shotgun (WGS) entry which is preliminary data.</text>
</comment>
<dbReference type="Proteomes" id="UP001364695">
    <property type="component" value="Unassembled WGS sequence"/>
</dbReference>